<evidence type="ECO:0000256" key="2">
    <source>
        <dbReference type="ARBA" id="ARBA00023015"/>
    </source>
</evidence>
<evidence type="ECO:0000313" key="7">
    <source>
        <dbReference type="EMBL" id="GGF14416.1"/>
    </source>
</evidence>
<dbReference type="Gene3D" id="1.10.10.10">
    <property type="entry name" value="Winged helix-like DNA-binding domain superfamily/Winged helix DNA-binding domain"/>
    <property type="match status" value="1"/>
</dbReference>
<dbReference type="InterPro" id="IPR036390">
    <property type="entry name" value="WH_DNA-bd_sf"/>
</dbReference>
<dbReference type="EMBL" id="BMCS01000001">
    <property type="protein sequence ID" value="GGF14416.1"/>
    <property type="molecule type" value="Genomic_DNA"/>
</dbReference>
<feature type="domain" description="HTH lysR-type" evidence="6">
    <location>
        <begin position="1"/>
        <end position="54"/>
    </location>
</feature>
<keyword evidence="3" id="KW-0238">DNA-binding</keyword>
<dbReference type="PANTHER" id="PTHR30346">
    <property type="entry name" value="TRANSCRIPTIONAL DUAL REGULATOR HCAR-RELATED"/>
    <property type="match status" value="1"/>
</dbReference>
<keyword evidence="2" id="KW-0805">Transcription regulation</keyword>
<evidence type="ECO:0000313" key="8">
    <source>
        <dbReference type="Proteomes" id="UP000632454"/>
    </source>
</evidence>
<dbReference type="Pfam" id="PF03466">
    <property type="entry name" value="LysR_substrate"/>
    <property type="match status" value="1"/>
</dbReference>
<protein>
    <submittedName>
        <fullName evidence="7">LysR family transcriptional regulator</fullName>
    </submittedName>
</protein>
<comment type="caution">
    <text evidence="7">The sequence shown here is derived from an EMBL/GenBank/DDBJ whole genome shotgun (WGS) entry which is preliminary data.</text>
</comment>
<dbReference type="CDD" id="cd05466">
    <property type="entry name" value="PBP2_LTTR_substrate"/>
    <property type="match status" value="1"/>
</dbReference>
<evidence type="ECO:0000259" key="6">
    <source>
        <dbReference type="PROSITE" id="PS50931"/>
    </source>
</evidence>
<name>A0ABQ1UD26_9NOCA</name>
<dbReference type="Pfam" id="PF00126">
    <property type="entry name" value="HTH_1"/>
    <property type="match status" value="1"/>
</dbReference>
<dbReference type="PRINTS" id="PR00039">
    <property type="entry name" value="HTHLYSR"/>
</dbReference>
<evidence type="ECO:0000256" key="5">
    <source>
        <dbReference type="ARBA" id="ARBA00023163"/>
    </source>
</evidence>
<dbReference type="SUPFAM" id="SSF53850">
    <property type="entry name" value="Periplasmic binding protein-like II"/>
    <property type="match status" value="1"/>
</dbReference>
<dbReference type="Proteomes" id="UP000632454">
    <property type="component" value="Unassembled WGS sequence"/>
</dbReference>
<evidence type="ECO:0000256" key="1">
    <source>
        <dbReference type="ARBA" id="ARBA00009437"/>
    </source>
</evidence>
<sequence>MLECLVAIADEQGLGNAARALGVSQPTVSSALKNLEAELGITLFHRTGNALVLTPEGAAVLPPARQAVLDHRVVERLIEGLREGRSGPMTLAVTVGVSYGLVMPDLALSFAASRPEARIDVVPITDPAEAIDALRAGTIETAIVLDADAPDDLESEWLFDQVLVLALPPALGHIESFEELVAAGPLRMATSARTVGGDEAFVALQSVHVQPVIVLSGIPLVALPGLVTGGVGAAVMTEPMSRSVVAAGGRALPLQPAMVARATLVYSAVYIPPLLASFLEQLHGDDVEAVRRSGPV</sequence>
<organism evidence="7 8">
    <name type="scientific">Williamsia phyllosphaerae</name>
    <dbReference type="NCBI Taxonomy" id="885042"/>
    <lineage>
        <taxon>Bacteria</taxon>
        <taxon>Bacillati</taxon>
        <taxon>Actinomycetota</taxon>
        <taxon>Actinomycetes</taxon>
        <taxon>Mycobacteriales</taxon>
        <taxon>Nocardiaceae</taxon>
        <taxon>Williamsia</taxon>
    </lineage>
</organism>
<dbReference type="Gene3D" id="3.40.190.10">
    <property type="entry name" value="Periplasmic binding protein-like II"/>
    <property type="match status" value="2"/>
</dbReference>
<dbReference type="InterPro" id="IPR000847">
    <property type="entry name" value="LysR_HTH_N"/>
</dbReference>
<keyword evidence="4" id="KW-0010">Activator</keyword>
<dbReference type="PANTHER" id="PTHR30346:SF28">
    <property type="entry name" value="HTH-TYPE TRANSCRIPTIONAL REGULATOR CYNR"/>
    <property type="match status" value="1"/>
</dbReference>
<accession>A0ABQ1UD26</accession>
<gene>
    <name evidence="7" type="ORF">GCM10007298_08040</name>
</gene>
<dbReference type="PROSITE" id="PS50931">
    <property type="entry name" value="HTH_LYSR"/>
    <property type="match status" value="1"/>
</dbReference>
<dbReference type="InterPro" id="IPR005119">
    <property type="entry name" value="LysR_subst-bd"/>
</dbReference>
<keyword evidence="5" id="KW-0804">Transcription</keyword>
<dbReference type="SUPFAM" id="SSF46785">
    <property type="entry name" value="Winged helix' DNA-binding domain"/>
    <property type="match status" value="1"/>
</dbReference>
<keyword evidence="8" id="KW-1185">Reference proteome</keyword>
<comment type="similarity">
    <text evidence="1">Belongs to the LysR transcriptional regulatory family.</text>
</comment>
<evidence type="ECO:0000256" key="3">
    <source>
        <dbReference type="ARBA" id="ARBA00023125"/>
    </source>
</evidence>
<dbReference type="InterPro" id="IPR036388">
    <property type="entry name" value="WH-like_DNA-bd_sf"/>
</dbReference>
<proteinExistence type="inferred from homology"/>
<evidence type="ECO:0000256" key="4">
    <source>
        <dbReference type="ARBA" id="ARBA00023159"/>
    </source>
</evidence>
<reference evidence="8" key="1">
    <citation type="journal article" date="2019" name="Int. J. Syst. Evol. Microbiol.">
        <title>The Global Catalogue of Microorganisms (GCM) 10K type strain sequencing project: providing services to taxonomists for standard genome sequencing and annotation.</title>
        <authorList>
            <consortium name="The Broad Institute Genomics Platform"/>
            <consortium name="The Broad Institute Genome Sequencing Center for Infectious Disease"/>
            <person name="Wu L."/>
            <person name="Ma J."/>
        </authorList>
    </citation>
    <scope>NUCLEOTIDE SEQUENCE [LARGE SCALE GENOMIC DNA]</scope>
    <source>
        <strain evidence="8">CCM 7855</strain>
    </source>
</reference>